<dbReference type="AlphaFoldDB" id="A0A852TNG3"/>
<dbReference type="Proteomes" id="UP000589036">
    <property type="component" value="Unassembled WGS sequence"/>
</dbReference>
<gene>
    <name evidence="3" type="ORF">HDA32_000091</name>
</gene>
<protein>
    <submittedName>
        <fullName evidence="3">Uncharacterized protein</fullName>
    </submittedName>
</protein>
<keyword evidence="2" id="KW-1133">Transmembrane helix</keyword>
<name>A0A852TNG3_9ACTN</name>
<evidence type="ECO:0000256" key="1">
    <source>
        <dbReference type="SAM" id="MobiDB-lite"/>
    </source>
</evidence>
<feature type="transmembrane region" description="Helical" evidence="2">
    <location>
        <begin position="47"/>
        <end position="65"/>
    </location>
</feature>
<proteinExistence type="predicted"/>
<organism evidence="3 4">
    <name type="scientific">Spinactinospora alkalitolerans</name>
    <dbReference type="NCBI Taxonomy" id="687207"/>
    <lineage>
        <taxon>Bacteria</taxon>
        <taxon>Bacillati</taxon>
        <taxon>Actinomycetota</taxon>
        <taxon>Actinomycetes</taxon>
        <taxon>Streptosporangiales</taxon>
        <taxon>Nocardiopsidaceae</taxon>
        <taxon>Spinactinospora</taxon>
    </lineage>
</organism>
<feature type="transmembrane region" description="Helical" evidence="2">
    <location>
        <begin position="71"/>
        <end position="96"/>
    </location>
</feature>
<comment type="caution">
    <text evidence="3">The sequence shown here is derived from an EMBL/GenBank/DDBJ whole genome shotgun (WGS) entry which is preliminary data.</text>
</comment>
<accession>A0A852TNG3</accession>
<feature type="transmembrane region" description="Helical" evidence="2">
    <location>
        <begin position="117"/>
        <end position="137"/>
    </location>
</feature>
<feature type="transmembrane region" description="Helical" evidence="2">
    <location>
        <begin position="149"/>
        <end position="169"/>
    </location>
</feature>
<feature type="region of interest" description="Disordered" evidence="1">
    <location>
        <begin position="1"/>
        <end position="29"/>
    </location>
</feature>
<evidence type="ECO:0000313" key="3">
    <source>
        <dbReference type="EMBL" id="NYE44971.1"/>
    </source>
</evidence>
<keyword evidence="2" id="KW-0472">Membrane</keyword>
<reference evidence="3 4" key="1">
    <citation type="submission" date="2020-07" db="EMBL/GenBank/DDBJ databases">
        <title>Sequencing the genomes of 1000 actinobacteria strains.</title>
        <authorList>
            <person name="Klenk H.-P."/>
        </authorList>
    </citation>
    <scope>NUCLEOTIDE SEQUENCE [LARGE SCALE GENOMIC DNA]</scope>
    <source>
        <strain evidence="3 4">CXB654</strain>
    </source>
</reference>
<dbReference type="EMBL" id="JACCCC010000001">
    <property type="protein sequence ID" value="NYE44971.1"/>
    <property type="molecule type" value="Genomic_DNA"/>
</dbReference>
<sequence length="181" mass="19019">MTVDGADGMAVDGAAGGRPGRWSAALDRAADNEKARRRWAARGRRRVLVAVTAACMALTVGGLALGPPVGMAVFVAAGLPMCYLASQVNLATRLVTERSEAGLDEREISQRRRAGTVSHRVTTVVLLVLWFVGMALWAQGGAVPIEAAVPVLGALVFLHASFPAAYLAWTLPDDPLDDDEA</sequence>
<keyword evidence="2" id="KW-0812">Transmembrane</keyword>
<evidence type="ECO:0000313" key="4">
    <source>
        <dbReference type="Proteomes" id="UP000589036"/>
    </source>
</evidence>
<keyword evidence="4" id="KW-1185">Reference proteome</keyword>
<evidence type="ECO:0000256" key="2">
    <source>
        <dbReference type="SAM" id="Phobius"/>
    </source>
</evidence>
<dbReference type="RefSeq" id="WP_179641275.1">
    <property type="nucleotide sequence ID" value="NZ_BAAAYY010000005.1"/>
</dbReference>
<feature type="compositionally biased region" description="Low complexity" evidence="1">
    <location>
        <begin position="1"/>
        <end position="13"/>
    </location>
</feature>